<evidence type="ECO:0000313" key="3">
    <source>
        <dbReference type="Proteomes" id="UP000762676"/>
    </source>
</evidence>
<dbReference type="EMBL" id="BMAT01007015">
    <property type="protein sequence ID" value="GFS24088.1"/>
    <property type="molecule type" value="Genomic_DNA"/>
</dbReference>
<feature type="chain" id="PRO_5043349177" evidence="1">
    <location>
        <begin position="27"/>
        <end position="200"/>
    </location>
</feature>
<sequence>MSRLMRLAVLCQLAALLTPLKTSTHAQGLEVSLNRNVDKHRRFAQLSCAAAGNDVTIESVAVILVKVSGESDPILTVTTTTPVANISHDDFLGTGKLVSNSGNLTLYQMDAAACESRYFLCEVKFKKPSGDRERSVAQVWPRKPQHAQPDVNGSKYSANLTFLAKREDDTTTALEILNTSLASLSSARRYRTLSSTDKDF</sequence>
<accession>A0AAV4JQ66</accession>
<dbReference type="AlphaFoldDB" id="A0AAV4JQ66"/>
<feature type="signal peptide" evidence="1">
    <location>
        <begin position="1"/>
        <end position="26"/>
    </location>
</feature>
<keyword evidence="1" id="KW-0732">Signal</keyword>
<organism evidence="2 3">
    <name type="scientific">Elysia marginata</name>
    <dbReference type="NCBI Taxonomy" id="1093978"/>
    <lineage>
        <taxon>Eukaryota</taxon>
        <taxon>Metazoa</taxon>
        <taxon>Spiralia</taxon>
        <taxon>Lophotrochozoa</taxon>
        <taxon>Mollusca</taxon>
        <taxon>Gastropoda</taxon>
        <taxon>Heterobranchia</taxon>
        <taxon>Euthyneura</taxon>
        <taxon>Panpulmonata</taxon>
        <taxon>Sacoglossa</taxon>
        <taxon>Placobranchoidea</taxon>
        <taxon>Plakobranchidae</taxon>
        <taxon>Elysia</taxon>
    </lineage>
</organism>
<name>A0AAV4JQ66_9GAST</name>
<gene>
    <name evidence="2" type="ORF">ElyMa_003406300</name>
</gene>
<comment type="caution">
    <text evidence="2">The sequence shown here is derived from an EMBL/GenBank/DDBJ whole genome shotgun (WGS) entry which is preliminary data.</text>
</comment>
<protein>
    <submittedName>
        <fullName evidence="2">Uncharacterized protein</fullName>
    </submittedName>
</protein>
<dbReference type="Proteomes" id="UP000762676">
    <property type="component" value="Unassembled WGS sequence"/>
</dbReference>
<evidence type="ECO:0000313" key="2">
    <source>
        <dbReference type="EMBL" id="GFS24088.1"/>
    </source>
</evidence>
<proteinExistence type="predicted"/>
<keyword evidence="3" id="KW-1185">Reference proteome</keyword>
<reference evidence="2 3" key="1">
    <citation type="journal article" date="2021" name="Elife">
        <title>Chloroplast acquisition without the gene transfer in kleptoplastic sea slugs, Plakobranchus ocellatus.</title>
        <authorList>
            <person name="Maeda T."/>
            <person name="Takahashi S."/>
            <person name="Yoshida T."/>
            <person name="Shimamura S."/>
            <person name="Takaki Y."/>
            <person name="Nagai Y."/>
            <person name="Toyoda A."/>
            <person name="Suzuki Y."/>
            <person name="Arimoto A."/>
            <person name="Ishii H."/>
            <person name="Satoh N."/>
            <person name="Nishiyama T."/>
            <person name="Hasebe M."/>
            <person name="Maruyama T."/>
            <person name="Minagawa J."/>
            <person name="Obokata J."/>
            <person name="Shigenobu S."/>
        </authorList>
    </citation>
    <scope>NUCLEOTIDE SEQUENCE [LARGE SCALE GENOMIC DNA]</scope>
</reference>
<evidence type="ECO:0000256" key="1">
    <source>
        <dbReference type="SAM" id="SignalP"/>
    </source>
</evidence>